<dbReference type="InterPro" id="IPR055936">
    <property type="entry name" value="DUF7514"/>
</dbReference>
<protein>
    <recommendedName>
        <fullName evidence="1">DUF7514 domain-containing protein</fullName>
    </recommendedName>
</protein>
<evidence type="ECO:0000259" key="1">
    <source>
        <dbReference type="Pfam" id="PF24355"/>
    </source>
</evidence>
<evidence type="ECO:0000313" key="2">
    <source>
        <dbReference type="EMBL" id="KAF4632082.1"/>
    </source>
</evidence>
<keyword evidence="3" id="KW-1185">Reference proteome</keyword>
<dbReference type="Gene3D" id="2.30.30.40">
    <property type="entry name" value="SH3 Domains"/>
    <property type="match status" value="1"/>
</dbReference>
<proteinExistence type="predicted"/>
<dbReference type="Proteomes" id="UP000566819">
    <property type="component" value="Unassembled WGS sequence"/>
</dbReference>
<dbReference type="Pfam" id="PF24355">
    <property type="entry name" value="DUF7514"/>
    <property type="match status" value="1"/>
</dbReference>
<comment type="caution">
    <text evidence="2">The sequence shown here is derived from an EMBL/GenBank/DDBJ whole genome shotgun (WGS) entry which is preliminary data.</text>
</comment>
<dbReference type="AlphaFoldDB" id="A0A8H4W383"/>
<dbReference type="SUPFAM" id="SSF50044">
    <property type="entry name" value="SH3-domain"/>
    <property type="match status" value="1"/>
</dbReference>
<sequence>MLTPEGPSSNLKAVSAPPLSTPEEFYDDLESVCSTDERVFLLDTLFRDLFQEQNYDSRIHTRPRCPLSLKIPCMTVEGFMHYLSDVLCKPEQLVKGLNNFFKTEPQLRHPVTREPFDYNHIPRACFPAEPLKQLQDHLEASHGSWLHNWKGPTNSEMYSYRQLASLPEDPTGNSTESISALARTFAVARFDYTAKEDNELSFRKWDTIFRLGLADHYTLVWYSDGCDGDFGLFLAYFVELWQQQKTRVGVEMEQLQESALMQIELQNEMLRCLTMIQANAAINAQKIAFANQLVTRAQGIARAGY</sequence>
<gene>
    <name evidence="2" type="ORF">G7Y89_g6044</name>
</gene>
<name>A0A8H4W383_9HELO</name>
<accession>A0A8H4W383</accession>
<dbReference type="EMBL" id="JAAMPI010000380">
    <property type="protein sequence ID" value="KAF4632082.1"/>
    <property type="molecule type" value="Genomic_DNA"/>
</dbReference>
<evidence type="ECO:0000313" key="3">
    <source>
        <dbReference type="Proteomes" id="UP000566819"/>
    </source>
</evidence>
<feature type="domain" description="DUF7514" evidence="1">
    <location>
        <begin position="70"/>
        <end position="140"/>
    </location>
</feature>
<dbReference type="InterPro" id="IPR036028">
    <property type="entry name" value="SH3-like_dom_sf"/>
</dbReference>
<organism evidence="2 3">
    <name type="scientific">Cudoniella acicularis</name>
    <dbReference type="NCBI Taxonomy" id="354080"/>
    <lineage>
        <taxon>Eukaryota</taxon>
        <taxon>Fungi</taxon>
        <taxon>Dikarya</taxon>
        <taxon>Ascomycota</taxon>
        <taxon>Pezizomycotina</taxon>
        <taxon>Leotiomycetes</taxon>
        <taxon>Helotiales</taxon>
        <taxon>Tricladiaceae</taxon>
        <taxon>Cudoniella</taxon>
    </lineage>
</organism>
<reference evidence="2 3" key="1">
    <citation type="submission" date="2020-03" db="EMBL/GenBank/DDBJ databases">
        <title>Draft Genome Sequence of Cudoniella acicularis.</title>
        <authorList>
            <person name="Buettner E."/>
            <person name="Kellner H."/>
        </authorList>
    </citation>
    <scope>NUCLEOTIDE SEQUENCE [LARGE SCALE GENOMIC DNA]</scope>
    <source>
        <strain evidence="2 3">DSM 108380</strain>
    </source>
</reference>
<dbReference type="OrthoDB" id="10255964at2759"/>